<dbReference type="Proteomes" id="UP000494222">
    <property type="component" value="Unassembled WGS sequence"/>
</dbReference>
<dbReference type="AlphaFoldDB" id="A0A6P2HRA9"/>
<name>A0A6P2HRA9_9BURK</name>
<evidence type="ECO:0000313" key="2">
    <source>
        <dbReference type="Proteomes" id="UP000494222"/>
    </source>
</evidence>
<accession>A0A6P2HRA9</accession>
<proteinExistence type="predicted"/>
<reference evidence="1 2" key="1">
    <citation type="submission" date="2019-09" db="EMBL/GenBank/DDBJ databases">
        <authorList>
            <person name="Depoorter E."/>
        </authorList>
    </citation>
    <scope>NUCLEOTIDE SEQUENCE [LARGE SCALE GENOMIC DNA]</scope>
    <source>
        <strain evidence="1">LMG 24064</strain>
    </source>
</reference>
<organism evidence="1 2">
    <name type="scientific">Burkholderia latens</name>
    <dbReference type="NCBI Taxonomy" id="488446"/>
    <lineage>
        <taxon>Bacteria</taxon>
        <taxon>Pseudomonadati</taxon>
        <taxon>Pseudomonadota</taxon>
        <taxon>Betaproteobacteria</taxon>
        <taxon>Burkholderiales</taxon>
        <taxon>Burkholderiaceae</taxon>
        <taxon>Burkholderia</taxon>
        <taxon>Burkholderia cepacia complex</taxon>
    </lineage>
</organism>
<sequence length="68" mass="7742">MMLTVVQCRKMRAIEPEHCQHCVINGMHSRQATNEFGARNLYATGLKRVPSAAFNYTAFDGFNFEMVT</sequence>
<gene>
    <name evidence="1" type="ORF">BLA24064_00755</name>
</gene>
<evidence type="ECO:0000313" key="1">
    <source>
        <dbReference type="EMBL" id="VWB19722.1"/>
    </source>
</evidence>
<dbReference type="EMBL" id="CABVPL010000004">
    <property type="protein sequence ID" value="VWB19722.1"/>
    <property type="molecule type" value="Genomic_DNA"/>
</dbReference>
<protein>
    <submittedName>
        <fullName evidence="1">Uncharacterized protein</fullName>
    </submittedName>
</protein>